<dbReference type="PANTHER" id="PTHR42919:SF8">
    <property type="entry name" value="N-ALPHA-ACETYLTRANSFERASE 50"/>
    <property type="match status" value="1"/>
</dbReference>
<dbReference type="EMBL" id="MU167244">
    <property type="protein sequence ID" value="KAG0147732.1"/>
    <property type="molecule type" value="Genomic_DNA"/>
</dbReference>
<dbReference type="SUPFAM" id="SSF55729">
    <property type="entry name" value="Acyl-CoA N-acyltransferases (Nat)"/>
    <property type="match status" value="1"/>
</dbReference>
<keyword evidence="2" id="KW-0012">Acyltransferase</keyword>
<dbReference type="OrthoDB" id="47374at2759"/>
<dbReference type="InterPro" id="IPR051556">
    <property type="entry name" value="N-term/lysine_N-AcTrnsfr"/>
</dbReference>
<dbReference type="PANTHER" id="PTHR42919">
    <property type="entry name" value="N-ALPHA-ACETYLTRANSFERASE"/>
    <property type="match status" value="1"/>
</dbReference>
<accession>A0A9P6NLF9</accession>
<gene>
    <name evidence="5" type="ORF">CROQUDRAFT_670324</name>
</gene>
<feature type="region of interest" description="Disordered" evidence="3">
    <location>
        <begin position="129"/>
        <end position="190"/>
    </location>
</feature>
<dbReference type="GO" id="GO:0031415">
    <property type="term" value="C:NatA complex"/>
    <property type="evidence" value="ECO:0007669"/>
    <property type="project" value="TreeGrafter"/>
</dbReference>
<dbReference type="GO" id="GO:0007064">
    <property type="term" value="P:mitotic sister chromatid cohesion"/>
    <property type="evidence" value="ECO:0007669"/>
    <property type="project" value="TreeGrafter"/>
</dbReference>
<dbReference type="Pfam" id="PF00583">
    <property type="entry name" value="Acetyltransf_1"/>
    <property type="match status" value="1"/>
</dbReference>
<dbReference type="GO" id="GO:0016747">
    <property type="term" value="F:acyltransferase activity, transferring groups other than amino-acyl groups"/>
    <property type="evidence" value="ECO:0007669"/>
    <property type="project" value="InterPro"/>
</dbReference>
<evidence type="ECO:0000259" key="4">
    <source>
        <dbReference type="PROSITE" id="PS51186"/>
    </source>
</evidence>
<dbReference type="Proteomes" id="UP000886653">
    <property type="component" value="Unassembled WGS sequence"/>
</dbReference>
<evidence type="ECO:0000313" key="6">
    <source>
        <dbReference type="Proteomes" id="UP000886653"/>
    </source>
</evidence>
<organism evidence="5 6">
    <name type="scientific">Cronartium quercuum f. sp. fusiforme G11</name>
    <dbReference type="NCBI Taxonomy" id="708437"/>
    <lineage>
        <taxon>Eukaryota</taxon>
        <taxon>Fungi</taxon>
        <taxon>Dikarya</taxon>
        <taxon>Basidiomycota</taxon>
        <taxon>Pucciniomycotina</taxon>
        <taxon>Pucciniomycetes</taxon>
        <taxon>Pucciniales</taxon>
        <taxon>Coleosporiaceae</taxon>
        <taxon>Cronartium</taxon>
    </lineage>
</organism>
<protein>
    <recommendedName>
        <fullName evidence="4">N-acetyltransferase domain-containing protein</fullName>
    </recommendedName>
</protein>
<dbReference type="PROSITE" id="PS51186">
    <property type="entry name" value="GNAT"/>
    <property type="match status" value="1"/>
</dbReference>
<name>A0A9P6NLF9_9BASI</name>
<keyword evidence="1" id="KW-0808">Transferase</keyword>
<evidence type="ECO:0000256" key="3">
    <source>
        <dbReference type="SAM" id="MobiDB-lite"/>
    </source>
</evidence>
<evidence type="ECO:0000256" key="1">
    <source>
        <dbReference type="ARBA" id="ARBA00022679"/>
    </source>
</evidence>
<evidence type="ECO:0000256" key="2">
    <source>
        <dbReference type="ARBA" id="ARBA00023315"/>
    </source>
</evidence>
<comment type="caution">
    <text evidence="5">The sequence shown here is derived from an EMBL/GenBank/DDBJ whole genome shotgun (WGS) entry which is preliminary data.</text>
</comment>
<dbReference type="InterPro" id="IPR000182">
    <property type="entry name" value="GNAT_dom"/>
</dbReference>
<dbReference type="AlphaFoldDB" id="A0A9P6NLF9"/>
<sequence>MTVRKMVQSVSSTSKVVLVDLTPNNVGTVRKINSVLFPVRYSEKFYAEILHESLADFCKLIYFNDLPVGAVCCRVETDPTSVPTYGSSVTPDHMPEGKLYIMTLGVLAPYRRHGLATKLLNHVIQEALKSQEAPPPPPPPKPEPTPAPSVETKKTLQKGKKTAGSKAQEATKQPSKEAPPPIEEEERTQLPKLTSVYVHVQHGNEDAKAFYLRHGFELEGEVKDYYRKVEPRDAWIFSRRIIKSSEA</sequence>
<evidence type="ECO:0000313" key="5">
    <source>
        <dbReference type="EMBL" id="KAG0147732.1"/>
    </source>
</evidence>
<proteinExistence type="predicted"/>
<keyword evidence="6" id="KW-1185">Reference proteome</keyword>
<reference evidence="5" key="1">
    <citation type="submission" date="2013-11" db="EMBL/GenBank/DDBJ databases">
        <title>Genome sequence of the fusiform rust pathogen reveals effectors for host alternation and coevolution with pine.</title>
        <authorList>
            <consortium name="DOE Joint Genome Institute"/>
            <person name="Smith K."/>
            <person name="Pendleton A."/>
            <person name="Kubisiak T."/>
            <person name="Anderson C."/>
            <person name="Salamov A."/>
            <person name="Aerts A."/>
            <person name="Riley R."/>
            <person name="Clum A."/>
            <person name="Lindquist E."/>
            <person name="Ence D."/>
            <person name="Campbell M."/>
            <person name="Kronenberg Z."/>
            <person name="Feau N."/>
            <person name="Dhillon B."/>
            <person name="Hamelin R."/>
            <person name="Burleigh J."/>
            <person name="Smith J."/>
            <person name="Yandell M."/>
            <person name="Nelson C."/>
            <person name="Grigoriev I."/>
            <person name="Davis J."/>
        </authorList>
    </citation>
    <scope>NUCLEOTIDE SEQUENCE</scope>
    <source>
        <strain evidence="5">G11</strain>
    </source>
</reference>
<dbReference type="Gene3D" id="3.40.630.30">
    <property type="match status" value="1"/>
</dbReference>
<dbReference type="InterPro" id="IPR016181">
    <property type="entry name" value="Acyl_CoA_acyltransferase"/>
</dbReference>
<dbReference type="CDD" id="cd04301">
    <property type="entry name" value="NAT_SF"/>
    <property type="match status" value="1"/>
</dbReference>
<feature type="compositionally biased region" description="Pro residues" evidence="3">
    <location>
        <begin position="133"/>
        <end position="147"/>
    </location>
</feature>
<feature type="domain" description="N-acetyltransferase" evidence="4">
    <location>
        <begin position="16"/>
        <end position="242"/>
    </location>
</feature>